<sequence length="383" mass="44960">MQRLFTIRTTKLKQLKQRYCHSSTQTRGREETSLGWETQGSLMIQQHKGINQDQSFKTTAWCIQTANPLPSICPFSSPNAPPQTSLYKPFVTHSTLKIPFLETLDQSRILPQLTTPVNRSFDRGGGVLLKAQLARHSLERDEQVLSNRIKMLQQEEERMLKKIEETRVQAERIQHVSERNHKKNQAKQQLRRSLESRLDIQREEIRLQKEHQRQKMLEQAQKHLEERKEQYHTKKKQAQQLETIKKDYLAQIRQYNTSRRDKVREYESRMKEKLTSHWGGKVEISQLNYLEKLEREKLKLQDKARSITRMEQIEEQLMDKLKQTQVRQRDAASVLDTIKQATAMRSNLQKGGRLSNDSSSSLVQVALKRAPIAFPESPRSLSD</sequence>
<name>A0A8J8SWC1_HALGN</name>
<gene>
    <name evidence="2" type="ORF">FGO68_gene6804</name>
</gene>
<dbReference type="Proteomes" id="UP000785679">
    <property type="component" value="Unassembled WGS sequence"/>
</dbReference>
<accession>A0A8J8SWC1</accession>
<keyword evidence="1" id="KW-0175">Coiled coil</keyword>
<feature type="coiled-coil region" evidence="1">
    <location>
        <begin position="290"/>
        <end position="327"/>
    </location>
</feature>
<dbReference type="EMBL" id="RRYP01021221">
    <property type="protein sequence ID" value="TNV72711.1"/>
    <property type="molecule type" value="Genomic_DNA"/>
</dbReference>
<comment type="caution">
    <text evidence="2">The sequence shown here is derived from an EMBL/GenBank/DDBJ whole genome shotgun (WGS) entry which is preliminary data.</text>
</comment>
<evidence type="ECO:0000313" key="2">
    <source>
        <dbReference type="EMBL" id="TNV72711.1"/>
    </source>
</evidence>
<feature type="coiled-coil region" evidence="1">
    <location>
        <begin position="135"/>
        <end position="244"/>
    </location>
</feature>
<reference evidence="2" key="1">
    <citation type="submission" date="2019-06" db="EMBL/GenBank/DDBJ databases">
        <authorList>
            <person name="Zheng W."/>
        </authorList>
    </citation>
    <scope>NUCLEOTIDE SEQUENCE</scope>
    <source>
        <strain evidence="2">QDHG01</strain>
    </source>
</reference>
<protein>
    <submittedName>
        <fullName evidence="2">Uncharacterized protein</fullName>
    </submittedName>
</protein>
<evidence type="ECO:0000313" key="3">
    <source>
        <dbReference type="Proteomes" id="UP000785679"/>
    </source>
</evidence>
<dbReference type="PANTHER" id="PTHR37473">
    <property type="entry name" value="EF-HAND DOMAIN-CONTAINING PROTEIN"/>
    <property type="match status" value="1"/>
</dbReference>
<organism evidence="2 3">
    <name type="scientific">Halteria grandinella</name>
    <dbReference type="NCBI Taxonomy" id="5974"/>
    <lineage>
        <taxon>Eukaryota</taxon>
        <taxon>Sar</taxon>
        <taxon>Alveolata</taxon>
        <taxon>Ciliophora</taxon>
        <taxon>Intramacronucleata</taxon>
        <taxon>Spirotrichea</taxon>
        <taxon>Stichotrichia</taxon>
        <taxon>Sporadotrichida</taxon>
        <taxon>Halteriidae</taxon>
        <taxon>Halteria</taxon>
    </lineage>
</organism>
<dbReference type="PANTHER" id="PTHR37473:SF1">
    <property type="entry name" value="EF-HAND DOMAIN-CONTAINING PROTEIN"/>
    <property type="match status" value="1"/>
</dbReference>
<proteinExistence type="predicted"/>
<evidence type="ECO:0000256" key="1">
    <source>
        <dbReference type="SAM" id="Coils"/>
    </source>
</evidence>
<dbReference type="AlphaFoldDB" id="A0A8J8SWC1"/>
<keyword evidence="3" id="KW-1185">Reference proteome</keyword>